<dbReference type="InterPro" id="IPR024064">
    <property type="entry name" value="FdhE-like_sf"/>
</dbReference>
<dbReference type="Proteomes" id="UP000823821">
    <property type="component" value="Unassembled WGS sequence"/>
</dbReference>
<dbReference type="PANTHER" id="PTHR37689:SF1">
    <property type="entry name" value="PROTEIN FDHE"/>
    <property type="match status" value="1"/>
</dbReference>
<evidence type="ECO:0000313" key="2">
    <source>
        <dbReference type="EMBL" id="HJA79410.1"/>
    </source>
</evidence>
<dbReference type="AlphaFoldDB" id="A0A9D2KRZ7"/>
<feature type="region of interest" description="Disordered" evidence="1">
    <location>
        <begin position="1"/>
        <end position="33"/>
    </location>
</feature>
<evidence type="ECO:0000256" key="1">
    <source>
        <dbReference type="SAM" id="MobiDB-lite"/>
    </source>
</evidence>
<gene>
    <name evidence="2" type="primary">fdhE</name>
    <name evidence="2" type="ORF">H9784_07595</name>
</gene>
<feature type="compositionally biased region" description="Low complexity" evidence="1">
    <location>
        <begin position="9"/>
        <end position="32"/>
    </location>
</feature>
<evidence type="ECO:0000313" key="3">
    <source>
        <dbReference type="Proteomes" id="UP000823821"/>
    </source>
</evidence>
<dbReference type="GO" id="GO:0051604">
    <property type="term" value="P:protein maturation"/>
    <property type="evidence" value="ECO:0007669"/>
    <property type="project" value="TreeGrafter"/>
</dbReference>
<reference evidence="2" key="1">
    <citation type="journal article" date="2021" name="PeerJ">
        <title>Extensive microbial diversity within the chicken gut microbiome revealed by metagenomics and culture.</title>
        <authorList>
            <person name="Gilroy R."/>
            <person name="Ravi A."/>
            <person name="Getino M."/>
            <person name="Pursley I."/>
            <person name="Horton D.L."/>
            <person name="Alikhan N.F."/>
            <person name="Baker D."/>
            <person name="Gharbi K."/>
            <person name="Hall N."/>
            <person name="Watson M."/>
            <person name="Adriaenssens E.M."/>
            <person name="Foster-Nyarko E."/>
            <person name="Jarju S."/>
            <person name="Secka A."/>
            <person name="Antonio M."/>
            <person name="Oren A."/>
            <person name="Chaudhuri R.R."/>
            <person name="La Ragione R."/>
            <person name="Hildebrand F."/>
            <person name="Pallen M.J."/>
        </authorList>
    </citation>
    <scope>NUCLEOTIDE SEQUENCE</scope>
    <source>
        <strain evidence="2">5032</strain>
    </source>
</reference>
<sequence>MTSRPPATPDSSLSPDSTASPTATTPEAAAETGKTARLIEILRAACPEEQALLDAFAPVLCLRETALAEEARRRAAAPADAASPAASAPAAKPGGKLPMDTACAARWAEPLLAALTQGFPAVAPLWERLREAIRADAALPAYFCLARRGRKRPALSTWSKEHDLPVDAVNLLAEQLARLAGAAAQIGVPDREGPDAACPYCGGRAELCLIHETEGRRYLQCGHCSRLWRAKRTSCPHCGAEGNAVLRHLFVDGKPDLRAVICEACRHYILEADLRPRDMPLELGHVLSLVMGHLDALAQQDGAKPLSLARPAARKAANADEETVH</sequence>
<comment type="caution">
    <text evidence="2">The sequence shown here is derived from an EMBL/GenBank/DDBJ whole genome shotgun (WGS) entry which is preliminary data.</text>
</comment>
<proteinExistence type="predicted"/>
<dbReference type="Gene3D" id="3.90.1670.10">
    <property type="entry name" value="FdhE-like domain"/>
    <property type="match status" value="1"/>
</dbReference>
<feature type="region of interest" description="Disordered" evidence="1">
    <location>
        <begin position="76"/>
        <end position="95"/>
    </location>
</feature>
<dbReference type="PANTHER" id="PTHR37689">
    <property type="entry name" value="PROTEIN FDHE"/>
    <property type="match status" value="1"/>
</dbReference>
<dbReference type="SUPFAM" id="SSF144020">
    <property type="entry name" value="FdhE-like"/>
    <property type="match status" value="1"/>
</dbReference>
<organism evidence="2 3">
    <name type="scientific">Candidatus Desulfovibrio intestinavium</name>
    <dbReference type="NCBI Taxonomy" id="2838534"/>
    <lineage>
        <taxon>Bacteria</taxon>
        <taxon>Pseudomonadati</taxon>
        <taxon>Thermodesulfobacteriota</taxon>
        <taxon>Desulfovibrionia</taxon>
        <taxon>Desulfovibrionales</taxon>
        <taxon>Desulfovibrionaceae</taxon>
        <taxon>Desulfovibrio</taxon>
    </lineage>
</organism>
<dbReference type="GO" id="GO:0008199">
    <property type="term" value="F:ferric iron binding"/>
    <property type="evidence" value="ECO:0007669"/>
    <property type="project" value="TreeGrafter"/>
</dbReference>
<reference evidence="2" key="2">
    <citation type="submission" date="2021-04" db="EMBL/GenBank/DDBJ databases">
        <authorList>
            <person name="Gilroy R."/>
        </authorList>
    </citation>
    <scope>NUCLEOTIDE SEQUENCE</scope>
    <source>
        <strain evidence="2">5032</strain>
    </source>
</reference>
<protein>
    <submittedName>
        <fullName evidence="2">Formate dehydrogenase accessory protein FdhE</fullName>
    </submittedName>
</protein>
<dbReference type="EMBL" id="DWZD01000041">
    <property type="protein sequence ID" value="HJA79410.1"/>
    <property type="molecule type" value="Genomic_DNA"/>
</dbReference>
<name>A0A9D2KRZ7_9BACT</name>
<dbReference type="GO" id="GO:0005829">
    <property type="term" value="C:cytosol"/>
    <property type="evidence" value="ECO:0007669"/>
    <property type="project" value="TreeGrafter"/>
</dbReference>
<accession>A0A9D2KRZ7</accession>
<dbReference type="InterPro" id="IPR006452">
    <property type="entry name" value="Formate_DH_accessory"/>
</dbReference>
<feature type="compositionally biased region" description="Low complexity" evidence="1">
    <location>
        <begin position="76"/>
        <end position="91"/>
    </location>
</feature>